<dbReference type="EMBL" id="QWLN02002383">
    <property type="protein sequence ID" value="TEA40706.1"/>
    <property type="molecule type" value="Genomic_DNA"/>
</dbReference>
<name>A0A484GZU7_SOUCH</name>
<accession>A0A484GZU7</accession>
<feature type="non-terminal residue" evidence="1">
    <location>
        <position position="24"/>
    </location>
</feature>
<proteinExistence type="predicted"/>
<feature type="non-terminal residue" evidence="1">
    <location>
        <position position="1"/>
    </location>
</feature>
<evidence type="ECO:0000313" key="1">
    <source>
        <dbReference type="EMBL" id="TEA40706.1"/>
    </source>
</evidence>
<comment type="caution">
    <text evidence="1">The sequence shown here is derived from an EMBL/GenBank/DDBJ whole genome shotgun (WGS) entry which is preliminary data.</text>
</comment>
<evidence type="ECO:0000313" key="2">
    <source>
        <dbReference type="Proteomes" id="UP000295264"/>
    </source>
</evidence>
<keyword evidence="2" id="KW-1185">Reference proteome</keyword>
<sequence>SVGIFQALDRKTARASNVTKSAQK</sequence>
<reference evidence="1 2" key="1">
    <citation type="journal article" date="2018" name="Genomics">
        <title>Molecular footprints of inshore aquatic adaptation in Indo-Pacific humpback dolphin (Sousa chinensis).</title>
        <authorList>
            <person name="Ming Y."/>
            <person name="Jian J."/>
            <person name="Yu F."/>
            <person name="Yu X."/>
            <person name="Wang J."/>
            <person name="Liu W."/>
        </authorList>
    </citation>
    <scope>NUCLEOTIDE SEQUENCE [LARGE SCALE GENOMIC DNA]</scope>
    <source>
        <strain evidence="1">MY-2018</strain>
        <tissue evidence="1">Skin</tissue>
    </source>
</reference>
<gene>
    <name evidence="1" type="ORF">DBR06_SOUSAS1785010001</name>
</gene>
<protein>
    <submittedName>
        <fullName evidence="1">Uncharacterized protein</fullName>
    </submittedName>
</protein>
<organism evidence="1 2">
    <name type="scientific">Sousa chinensis</name>
    <name type="common">Indo-pacific humpbacked dolphin</name>
    <name type="synonym">Steno chinensis</name>
    <dbReference type="NCBI Taxonomy" id="103600"/>
    <lineage>
        <taxon>Eukaryota</taxon>
        <taxon>Metazoa</taxon>
        <taxon>Chordata</taxon>
        <taxon>Craniata</taxon>
        <taxon>Vertebrata</taxon>
        <taxon>Euteleostomi</taxon>
        <taxon>Mammalia</taxon>
        <taxon>Eutheria</taxon>
        <taxon>Laurasiatheria</taxon>
        <taxon>Artiodactyla</taxon>
        <taxon>Whippomorpha</taxon>
        <taxon>Cetacea</taxon>
        <taxon>Odontoceti</taxon>
        <taxon>Delphinidae</taxon>
        <taxon>Sousa</taxon>
    </lineage>
</organism>
<dbReference type="Proteomes" id="UP000295264">
    <property type="component" value="Unassembled WGS sequence"/>
</dbReference>
<dbReference type="AlphaFoldDB" id="A0A484GZU7"/>